<dbReference type="InterPro" id="IPR050628">
    <property type="entry name" value="SNF2_RAD54_helicase_TF"/>
</dbReference>
<dbReference type="PANTHER" id="PTHR45626">
    <property type="entry name" value="TRANSCRIPTION TERMINATION FACTOR 2-RELATED"/>
    <property type="match status" value="1"/>
</dbReference>
<keyword evidence="6" id="KW-0804">Transcription</keyword>
<dbReference type="FunFam" id="1.10.20.10:FF:000042">
    <property type="entry name" value="Transcription initiation factor TFIID subunit 13"/>
    <property type="match status" value="1"/>
</dbReference>
<dbReference type="PANTHER" id="PTHR45626:SF12">
    <property type="entry name" value="DNA REPAIR PROTEIN RAD16"/>
    <property type="match status" value="1"/>
</dbReference>
<dbReference type="InterPro" id="IPR049730">
    <property type="entry name" value="SNF2/RAD54-like_C"/>
</dbReference>
<dbReference type="Pfam" id="PF02269">
    <property type="entry name" value="TFIID-18kDa"/>
    <property type="match status" value="1"/>
</dbReference>
<feature type="region of interest" description="Disordered" evidence="8">
    <location>
        <begin position="1"/>
        <end position="58"/>
    </location>
</feature>
<dbReference type="Pfam" id="PF00271">
    <property type="entry name" value="Helicase_C"/>
    <property type="match status" value="1"/>
</dbReference>
<dbReference type="SUPFAM" id="SSF47113">
    <property type="entry name" value="Histone-fold"/>
    <property type="match status" value="1"/>
</dbReference>
<dbReference type="Gene3D" id="1.10.20.10">
    <property type="entry name" value="Histone, subunit A"/>
    <property type="match status" value="1"/>
</dbReference>
<evidence type="ECO:0000256" key="1">
    <source>
        <dbReference type="ARBA" id="ARBA00004123"/>
    </source>
</evidence>
<evidence type="ECO:0000256" key="3">
    <source>
        <dbReference type="ARBA" id="ARBA00022801"/>
    </source>
</evidence>
<evidence type="ECO:0000313" key="12">
    <source>
        <dbReference type="Proteomes" id="UP000516314"/>
    </source>
</evidence>
<accession>A0A7G2DPW0</accession>
<evidence type="ECO:0000256" key="4">
    <source>
        <dbReference type="ARBA" id="ARBA00022840"/>
    </source>
</evidence>
<dbReference type="InterPro" id="IPR038718">
    <property type="entry name" value="SNF2-like_sf"/>
</dbReference>
<dbReference type="InterPro" id="IPR009072">
    <property type="entry name" value="Histone-fold"/>
</dbReference>
<gene>
    <name evidence="11" type="ORF">AT9943_LOCUS152</name>
</gene>
<dbReference type="EMBL" id="LR881466">
    <property type="protein sequence ID" value="CAD5311544.1"/>
    <property type="molecule type" value="Genomic_DNA"/>
</dbReference>
<sequence length="730" mass="82953">MEPHSHHKNAILPSSSQDENLKEEEVPDDDDSVGGEVQGEVNANDYIPNPAAPANTKRKWQIMKEKVQMTEDDDFDEQNAVIAEAAEQPLDLIIPLLKYQKEFLAWATIQELSAVRGGILADEMGMGKTIQAISLVLARREVDRAKSRKAVGHTLVLVPPVALSQWLDEISRLTSPGSTRVLQYHGPKRDKNVQKLMNYDFVLTTSPIVENEYRKDEGVDETMSPLHSIKWNRIIVDEAHDIKNRSSRTAKAVFALEATYRWALSGTPLQNDVDELYSLIRFLRVSPYSYYFCKKCDCEVLDRSAHRKCPSCPHNANQHISWWKENVDKRRNRACIFLKQNVLKDILLRRTKLGRAADLALPSRIISLRRDALSVVEADFYESLYKVSKTTFDGYIQAGTLMNNYAHIFGLLIRLRQAVDHPYLVSYSSPSGANANLLDANKNEKECGFGHDPSKDYFVTSSEHQASKTKLKGFRASSILNRINLDDFKTSTKIEALREEIRFMVERDWSAKAIVFSQFTSFLDLISYALGKSGVSCVQLVGSMSKAAKDAALKNFKEEPDCRVLLMSLQAGGVALNLTAASHVFMMDPWWNPAVERQAQDRIHRIGQCKPVRVVRFIMEKTVEEKILTLQKKKEDLFESTLAAGTSQPQEKRKTLFQKELQHMMYGFGDEQNPLPESVALVEDIVVEYVTDLTHKAQEIGSKRGRLLVDDFLYLIRKVKILFKKYTIDD</sequence>
<name>A0A7G2DPW0_ARATH</name>
<evidence type="ECO:0000313" key="11">
    <source>
        <dbReference type="EMBL" id="CAD5311544.1"/>
    </source>
</evidence>
<organism evidence="11 12">
    <name type="scientific">Arabidopsis thaliana</name>
    <name type="common">Mouse-ear cress</name>
    <dbReference type="NCBI Taxonomy" id="3702"/>
    <lineage>
        <taxon>Eukaryota</taxon>
        <taxon>Viridiplantae</taxon>
        <taxon>Streptophyta</taxon>
        <taxon>Embryophyta</taxon>
        <taxon>Tracheophyta</taxon>
        <taxon>Spermatophyta</taxon>
        <taxon>Magnoliopsida</taxon>
        <taxon>eudicotyledons</taxon>
        <taxon>Gunneridae</taxon>
        <taxon>Pentapetalae</taxon>
        <taxon>rosids</taxon>
        <taxon>malvids</taxon>
        <taxon>Brassicales</taxon>
        <taxon>Brassicaceae</taxon>
        <taxon>Camelineae</taxon>
        <taxon>Arabidopsis</taxon>
    </lineage>
</organism>
<dbReference type="GO" id="GO:0046982">
    <property type="term" value="F:protein heterodimerization activity"/>
    <property type="evidence" value="ECO:0007669"/>
    <property type="project" value="InterPro"/>
</dbReference>
<dbReference type="InterPro" id="IPR003195">
    <property type="entry name" value="TFIID_TAF13"/>
</dbReference>
<dbReference type="GO" id="GO:0005634">
    <property type="term" value="C:nucleus"/>
    <property type="evidence" value="ECO:0007669"/>
    <property type="project" value="UniProtKB-SubCell"/>
</dbReference>
<comment type="subcellular location">
    <subcellularLocation>
        <location evidence="1">Nucleus</location>
    </subcellularLocation>
</comment>
<evidence type="ECO:0000256" key="6">
    <source>
        <dbReference type="ARBA" id="ARBA00023163"/>
    </source>
</evidence>
<dbReference type="CDD" id="cd18793">
    <property type="entry name" value="SF2_C_SNF"/>
    <property type="match status" value="1"/>
</dbReference>
<dbReference type="GO" id="GO:0005524">
    <property type="term" value="F:ATP binding"/>
    <property type="evidence" value="ECO:0007669"/>
    <property type="project" value="UniProtKB-KW"/>
</dbReference>
<dbReference type="AlphaFoldDB" id="A0A7G2DPW0"/>
<dbReference type="SUPFAM" id="SSF52540">
    <property type="entry name" value="P-loop containing nucleoside triphosphate hydrolases"/>
    <property type="match status" value="2"/>
</dbReference>
<dbReference type="Gene3D" id="3.40.50.300">
    <property type="entry name" value="P-loop containing nucleotide triphosphate hydrolases"/>
    <property type="match status" value="1"/>
</dbReference>
<dbReference type="InterPro" id="IPR027417">
    <property type="entry name" value="P-loop_NTPase"/>
</dbReference>
<evidence type="ECO:0000256" key="8">
    <source>
        <dbReference type="SAM" id="MobiDB-lite"/>
    </source>
</evidence>
<evidence type="ECO:0000256" key="7">
    <source>
        <dbReference type="ARBA" id="ARBA00023242"/>
    </source>
</evidence>
<dbReference type="Pfam" id="PF00176">
    <property type="entry name" value="SNF2-rel_dom"/>
    <property type="match status" value="1"/>
</dbReference>
<dbReference type="InterPro" id="IPR001650">
    <property type="entry name" value="Helicase_C-like"/>
</dbReference>
<proteinExistence type="predicted"/>
<dbReference type="Proteomes" id="UP000516314">
    <property type="component" value="Chromosome 1"/>
</dbReference>
<keyword evidence="3" id="KW-0378">Hydrolase</keyword>
<dbReference type="InterPro" id="IPR014001">
    <property type="entry name" value="Helicase_ATP-bd"/>
</dbReference>
<dbReference type="SMART" id="SM00487">
    <property type="entry name" value="DEXDc"/>
    <property type="match status" value="1"/>
</dbReference>
<evidence type="ECO:0000256" key="2">
    <source>
        <dbReference type="ARBA" id="ARBA00022741"/>
    </source>
</evidence>
<dbReference type="CDD" id="cd18008">
    <property type="entry name" value="DEXDc_SHPRH-like"/>
    <property type="match status" value="1"/>
</dbReference>
<keyword evidence="2" id="KW-0547">Nucleotide-binding</keyword>
<dbReference type="CDD" id="cd07978">
    <property type="entry name" value="HFD_TAF13"/>
    <property type="match status" value="1"/>
</dbReference>
<dbReference type="GO" id="GO:0006366">
    <property type="term" value="P:transcription by RNA polymerase II"/>
    <property type="evidence" value="ECO:0007669"/>
    <property type="project" value="InterPro"/>
</dbReference>
<evidence type="ECO:0000259" key="9">
    <source>
        <dbReference type="PROSITE" id="PS51192"/>
    </source>
</evidence>
<feature type="domain" description="Helicase ATP-binding" evidence="9">
    <location>
        <begin position="109"/>
        <end position="286"/>
    </location>
</feature>
<dbReference type="Gene3D" id="3.40.50.10810">
    <property type="entry name" value="Tandem AAA-ATPase domain"/>
    <property type="match status" value="1"/>
</dbReference>
<evidence type="ECO:0000256" key="5">
    <source>
        <dbReference type="ARBA" id="ARBA00023015"/>
    </source>
</evidence>
<protein>
    <submittedName>
        <fullName evidence="11">(thale cress) hypothetical protein</fullName>
    </submittedName>
</protein>
<dbReference type="PROSITE" id="PS51192">
    <property type="entry name" value="HELICASE_ATP_BIND_1"/>
    <property type="match status" value="1"/>
</dbReference>
<reference evidence="11 12" key="1">
    <citation type="submission" date="2020-09" db="EMBL/GenBank/DDBJ databases">
        <authorList>
            <person name="Ashkenazy H."/>
        </authorList>
    </citation>
    <scope>NUCLEOTIDE SEQUENCE [LARGE SCALE GENOMIC DNA]</scope>
    <source>
        <strain evidence="12">cv. Cdm-0</strain>
    </source>
</reference>
<keyword evidence="4" id="KW-0067">ATP-binding</keyword>
<keyword evidence="7" id="KW-0539">Nucleus</keyword>
<keyword evidence="5" id="KW-0805">Transcription regulation</keyword>
<evidence type="ECO:0000259" key="10">
    <source>
        <dbReference type="PROSITE" id="PS51194"/>
    </source>
</evidence>
<dbReference type="SMART" id="SM00490">
    <property type="entry name" value="HELICc"/>
    <property type="match status" value="1"/>
</dbReference>
<dbReference type="GO" id="GO:0016787">
    <property type="term" value="F:hydrolase activity"/>
    <property type="evidence" value="ECO:0007669"/>
    <property type="project" value="UniProtKB-KW"/>
</dbReference>
<feature type="domain" description="Helicase C-terminal" evidence="10">
    <location>
        <begin position="489"/>
        <end position="655"/>
    </location>
</feature>
<dbReference type="InterPro" id="IPR000330">
    <property type="entry name" value="SNF2_N"/>
</dbReference>
<dbReference type="PROSITE" id="PS51194">
    <property type="entry name" value="HELICASE_CTER"/>
    <property type="match status" value="1"/>
</dbReference>